<keyword evidence="7" id="KW-0626">Porin</keyword>
<dbReference type="Proteomes" id="UP000274211">
    <property type="component" value="Unassembled WGS sequence"/>
</dbReference>
<keyword evidence="6" id="KW-0406">Ion transport</keyword>
<comment type="subcellular location">
    <subcellularLocation>
        <location evidence="1">Cell outer membrane</location>
        <topology evidence="1">Multi-pass membrane protein</topology>
    </subcellularLocation>
</comment>
<dbReference type="PANTHER" id="PTHR38762">
    <property type="entry name" value="CRYPTIC OUTER MEMBRANE PORIN BGLH-RELATED"/>
    <property type="match status" value="1"/>
</dbReference>
<evidence type="ECO:0000256" key="3">
    <source>
        <dbReference type="ARBA" id="ARBA00022448"/>
    </source>
</evidence>
<dbReference type="RefSeq" id="WP_050693763.1">
    <property type="nucleotide sequence ID" value="NZ_CP012067.1"/>
</dbReference>
<dbReference type="InterPro" id="IPR036998">
    <property type="entry name" value="Porin_LamB_sf"/>
</dbReference>
<evidence type="ECO:0000256" key="7">
    <source>
        <dbReference type="ARBA" id="ARBA00023114"/>
    </source>
</evidence>
<evidence type="ECO:0000256" key="4">
    <source>
        <dbReference type="ARBA" id="ARBA00022452"/>
    </source>
</evidence>
<protein>
    <submittedName>
        <fullName evidence="11">Maltoporin LamB</fullName>
    </submittedName>
</protein>
<feature type="signal peptide" evidence="10">
    <location>
        <begin position="1"/>
        <end position="23"/>
    </location>
</feature>
<keyword evidence="5" id="KW-0812">Transmembrane</keyword>
<feature type="chain" id="PRO_5046092069" evidence="10">
    <location>
        <begin position="24"/>
        <end position="432"/>
    </location>
</feature>
<sequence>MKIQKTLLTVAISGALFATSASAVDFHGYARSGIGWTSGGGELTAFSANGAPAKYRLGNESDTYAELGFGQELWKEGDKRFYFDSLIAYGGDLHKGDWTETSPAVRELNVKFENFADSLPGATLWAGKRFYQRHDIHMNDFYYWDISGPGAGVENIDLGFGKLSVAATRNTEAGGAFSYYYDHASKSYKSNYDKDGNALKKDVYNDVFDVRLAEIQVSQNGKLEFGFDYANSHTKDDSKYNHPDATKNGHMFTIEHTQSEFFGGFNKFTVQYAKDSMASEGWNSGHAQGSLVNNRGHMLRLIDQGTVQFSDKVEMMYALIYQKTDLDNKRGNTWYSAGVRPMYKWTNTMSTLMELGYDRVKDQATGKKNDLTKVTLAQQWQAGNSIWARPAIRVFGTYAHWNDKFNTENRTNLGYKAKDGEFIAGVQFEAWW</sequence>
<proteinExistence type="inferred from homology"/>
<dbReference type="Gene3D" id="2.40.170.10">
    <property type="entry name" value="Porin, LamB type"/>
    <property type="match status" value="1"/>
</dbReference>
<evidence type="ECO:0000256" key="9">
    <source>
        <dbReference type="ARBA" id="ARBA00023237"/>
    </source>
</evidence>
<keyword evidence="3" id="KW-0813">Transport</keyword>
<evidence type="ECO:0000256" key="6">
    <source>
        <dbReference type="ARBA" id="ARBA00023065"/>
    </source>
</evidence>
<evidence type="ECO:0000313" key="11">
    <source>
        <dbReference type="EMBL" id="RMW89067.1"/>
    </source>
</evidence>
<keyword evidence="9" id="KW-0998">Cell outer membrane</keyword>
<organism evidence="11 12">
    <name type="scientific">Aggregatibacter aphrophilus</name>
    <name type="common">Haemophilus aphrophilus</name>
    <dbReference type="NCBI Taxonomy" id="732"/>
    <lineage>
        <taxon>Bacteria</taxon>
        <taxon>Pseudomonadati</taxon>
        <taxon>Pseudomonadota</taxon>
        <taxon>Gammaproteobacteria</taxon>
        <taxon>Pasteurellales</taxon>
        <taxon>Pasteurellaceae</taxon>
        <taxon>Aggregatibacter</taxon>
    </lineage>
</organism>
<dbReference type="SUPFAM" id="SSF56935">
    <property type="entry name" value="Porins"/>
    <property type="match status" value="1"/>
</dbReference>
<dbReference type="InterPro" id="IPR050286">
    <property type="entry name" value="G_neg_Bact_CarbUptk_Porin"/>
</dbReference>
<dbReference type="EMBL" id="QMGS01000040">
    <property type="protein sequence ID" value="RMW89067.1"/>
    <property type="molecule type" value="Genomic_DNA"/>
</dbReference>
<evidence type="ECO:0000256" key="8">
    <source>
        <dbReference type="ARBA" id="ARBA00023136"/>
    </source>
</evidence>
<keyword evidence="4" id="KW-1134">Transmembrane beta strand</keyword>
<reference evidence="11 12" key="1">
    <citation type="journal article" date="2019" name="J. Oral Microbiol.">
        <title>Role of OmpA1 and OmpA2 in Aggregatibacter actinomycetemcomitans and Aggregatibacter aphrophilus serum resistance.</title>
        <authorList>
            <person name="Lindholm M."/>
            <person name="Min Aung K."/>
            <person name="Nyunt Wai S."/>
            <person name="Oscarsson J."/>
        </authorList>
    </citation>
    <scope>NUCLEOTIDE SEQUENCE [LARGE SCALE GENOMIC DNA]</scope>
    <source>
        <strain evidence="11 12">HK83</strain>
    </source>
</reference>
<dbReference type="PANTHER" id="PTHR38762:SF1">
    <property type="entry name" value="CRYPTIC OUTER MEMBRANE PORIN BGLH-RELATED"/>
    <property type="match status" value="1"/>
</dbReference>
<keyword evidence="8" id="KW-0472">Membrane</keyword>
<keyword evidence="12" id="KW-1185">Reference proteome</keyword>
<evidence type="ECO:0000256" key="5">
    <source>
        <dbReference type="ARBA" id="ARBA00022692"/>
    </source>
</evidence>
<dbReference type="InterPro" id="IPR003192">
    <property type="entry name" value="Porin_LamB"/>
</dbReference>
<accession>A0ABX9VWP0</accession>
<keyword evidence="10" id="KW-0732">Signal</keyword>
<comment type="caution">
    <text evidence="11">The sequence shown here is derived from an EMBL/GenBank/DDBJ whole genome shotgun (WGS) entry which is preliminary data.</text>
</comment>
<name>A0ABX9VWP0_AGGAP</name>
<dbReference type="NCBIfam" id="NF006860">
    <property type="entry name" value="PRK09360.1"/>
    <property type="match status" value="1"/>
</dbReference>
<dbReference type="CDD" id="cd01346">
    <property type="entry name" value="Maltoporin-like"/>
    <property type="match status" value="1"/>
</dbReference>
<evidence type="ECO:0000256" key="1">
    <source>
        <dbReference type="ARBA" id="ARBA00004571"/>
    </source>
</evidence>
<evidence type="ECO:0000256" key="2">
    <source>
        <dbReference type="ARBA" id="ARBA00007055"/>
    </source>
</evidence>
<evidence type="ECO:0000313" key="12">
    <source>
        <dbReference type="Proteomes" id="UP000274211"/>
    </source>
</evidence>
<gene>
    <name evidence="11" type="primary">lamB</name>
    <name evidence="11" type="ORF">DOL88_03515</name>
</gene>
<dbReference type="Pfam" id="PF02264">
    <property type="entry name" value="LamB"/>
    <property type="match status" value="1"/>
</dbReference>
<comment type="similarity">
    <text evidence="2">Belongs to the porin LamB (TC 1.B.3) family.</text>
</comment>
<evidence type="ECO:0000256" key="10">
    <source>
        <dbReference type="SAM" id="SignalP"/>
    </source>
</evidence>